<dbReference type="PANTHER" id="PTHR43761">
    <property type="entry name" value="D-ISOMER SPECIFIC 2-HYDROXYACID DEHYDROGENASE FAMILY PROTEIN (AFU_ORTHOLOGUE AFUA_1G13630)"/>
    <property type="match status" value="1"/>
</dbReference>
<evidence type="ECO:0000256" key="2">
    <source>
        <dbReference type="ARBA" id="ARBA00023002"/>
    </source>
</evidence>
<sequence length="321" mass="35448">MKIVVLDGYTENPGDLSWEELEKLGELRVYDRTATEESPLIAERIADADIVITNKTPISQKTIDQCPSVKLIAMLATGYNVVDYNYAAEKKIPVVNVPTYGTQIVGQYAVGLLLEICSHYGHHDATVKEGKWEHNQDWCYWDYPMIELYGKTAGIIGLGRIGQATARILNAMDMKVLAYDAFESEAGKKLAEYVSLERLLAESDVIFLHCPLFPSTQGIINRDNIAKMKDGVIIINNSRGQLVVERDLADALNSGKVYAAGLDVVSTEPIRGDNPLLKAKNCIITPHISWAAQAARQRIMDITVGNVKAFIEGKPVNVVNL</sequence>
<name>A0AAE3VAM8_9FIRM</name>
<dbReference type="PROSITE" id="PS00671">
    <property type="entry name" value="D_2_HYDROXYACID_DH_3"/>
    <property type="match status" value="1"/>
</dbReference>
<evidence type="ECO:0000259" key="5">
    <source>
        <dbReference type="Pfam" id="PF00389"/>
    </source>
</evidence>
<dbReference type="InterPro" id="IPR029752">
    <property type="entry name" value="D-isomer_DH_CS1"/>
</dbReference>
<evidence type="ECO:0000256" key="3">
    <source>
        <dbReference type="ARBA" id="ARBA00023027"/>
    </source>
</evidence>
<dbReference type="SUPFAM" id="SSF52283">
    <property type="entry name" value="Formate/glycerate dehydrogenase catalytic domain-like"/>
    <property type="match status" value="1"/>
</dbReference>
<evidence type="ECO:0000313" key="8">
    <source>
        <dbReference type="Proteomes" id="UP001241537"/>
    </source>
</evidence>
<evidence type="ECO:0000313" key="7">
    <source>
        <dbReference type="EMBL" id="MDQ0152834.1"/>
    </source>
</evidence>
<dbReference type="InterPro" id="IPR006139">
    <property type="entry name" value="D-isomer_2_OHA_DH_cat_dom"/>
</dbReference>
<dbReference type="GO" id="GO:0008465">
    <property type="term" value="F:hydroxypyruvate reductase (NADH) activity"/>
    <property type="evidence" value="ECO:0007669"/>
    <property type="project" value="UniProtKB-EC"/>
</dbReference>
<protein>
    <submittedName>
        <fullName evidence="7">Glycerate dehydrogenase</fullName>
        <ecNumber evidence="7">1.1.1.29</ecNumber>
    </submittedName>
</protein>
<dbReference type="InterPro" id="IPR050418">
    <property type="entry name" value="D-iso_2-hydroxyacid_DH_PdxB"/>
</dbReference>
<dbReference type="PROSITE" id="PS00065">
    <property type="entry name" value="D_2_HYDROXYACID_DH_1"/>
    <property type="match status" value="1"/>
</dbReference>
<proteinExistence type="inferred from homology"/>
<dbReference type="PANTHER" id="PTHR43761:SF1">
    <property type="entry name" value="D-ISOMER SPECIFIC 2-HYDROXYACID DEHYDROGENASE CATALYTIC DOMAIN-CONTAINING PROTEIN-RELATED"/>
    <property type="match status" value="1"/>
</dbReference>
<dbReference type="InterPro" id="IPR029753">
    <property type="entry name" value="D-isomer_DH_CS"/>
</dbReference>
<evidence type="ECO:0000256" key="4">
    <source>
        <dbReference type="RuleBase" id="RU003719"/>
    </source>
</evidence>
<dbReference type="InterPro" id="IPR006140">
    <property type="entry name" value="D-isomer_DH_NAD-bd"/>
</dbReference>
<reference evidence="7" key="1">
    <citation type="submission" date="2023-07" db="EMBL/GenBank/DDBJ databases">
        <title>Genomic Encyclopedia of Type Strains, Phase IV (KMG-IV): sequencing the most valuable type-strain genomes for metagenomic binning, comparative biology and taxonomic classification.</title>
        <authorList>
            <person name="Goeker M."/>
        </authorList>
    </citation>
    <scope>NUCLEOTIDE SEQUENCE</scope>
    <source>
        <strain evidence="7">DSM 19659</strain>
    </source>
</reference>
<dbReference type="EC" id="1.1.1.29" evidence="7"/>
<dbReference type="AlphaFoldDB" id="A0AAE3VAM8"/>
<evidence type="ECO:0000259" key="6">
    <source>
        <dbReference type="Pfam" id="PF02826"/>
    </source>
</evidence>
<comment type="caution">
    <text evidence="7">The sequence shown here is derived from an EMBL/GenBank/DDBJ whole genome shotgun (WGS) entry which is preliminary data.</text>
</comment>
<dbReference type="RefSeq" id="WP_307254730.1">
    <property type="nucleotide sequence ID" value="NZ_JAUSTO010000008.1"/>
</dbReference>
<keyword evidence="3" id="KW-0520">NAD</keyword>
<evidence type="ECO:0000256" key="1">
    <source>
        <dbReference type="ARBA" id="ARBA00005854"/>
    </source>
</evidence>
<dbReference type="GO" id="GO:0051287">
    <property type="term" value="F:NAD binding"/>
    <property type="evidence" value="ECO:0007669"/>
    <property type="project" value="InterPro"/>
</dbReference>
<organism evidence="7 8">
    <name type="scientific">Moryella indoligenes</name>
    <dbReference type="NCBI Taxonomy" id="371674"/>
    <lineage>
        <taxon>Bacteria</taxon>
        <taxon>Bacillati</taxon>
        <taxon>Bacillota</taxon>
        <taxon>Clostridia</taxon>
        <taxon>Lachnospirales</taxon>
        <taxon>Lachnospiraceae</taxon>
        <taxon>Moryella</taxon>
    </lineage>
</organism>
<dbReference type="Pfam" id="PF02826">
    <property type="entry name" value="2-Hacid_dh_C"/>
    <property type="match status" value="1"/>
</dbReference>
<keyword evidence="2 4" id="KW-0560">Oxidoreductase</keyword>
<accession>A0AAE3VAM8</accession>
<dbReference type="EMBL" id="JAUSTO010000008">
    <property type="protein sequence ID" value="MDQ0152834.1"/>
    <property type="molecule type" value="Genomic_DNA"/>
</dbReference>
<comment type="similarity">
    <text evidence="1 4">Belongs to the D-isomer specific 2-hydroxyacid dehydrogenase family.</text>
</comment>
<dbReference type="PROSITE" id="PS00670">
    <property type="entry name" value="D_2_HYDROXYACID_DH_2"/>
    <property type="match status" value="1"/>
</dbReference>
<dbReference type="Pfam" id="PF00389">
    <property type="entry name" value="2-Hacid_dh"/>
    <property type="match status" value="1"/>
</dbReference>
<feature type="domain" description="D-isomer specific 2-hydroxyacid dehydrogenase NAD-binding" evidence="6">
    <location>
        <begin position="110"/>
        <end position="289"/>
    </location>
</feature>
<dbReference type="SUPFAM" id="SSF51735">
    <property type="entry name" value="NAD(P)-binding Rossmann-fold domains"/>
    <property type="match status" value="1"/>
</dbReference>
<dbReference type="Proteomes" id="UP001241537">
    <property type="component" value="Unassembled WGS sequence"/>
</dbReference>
<gene>
    <name evidence="7" type="ORF">J2S20_001532</name>
</gene>
<dbReference type="FunFam" id="3.40.50.720:FF:000203">
    <property type="entry name" value="D-3-phosphoglycerate dehydrogenase (SerA)"/>
    <property type="match status" value="1"/>
</dbReference>
<dbReference type="InterPro" id="IPR036291">
    <property type="entry name" value="NAD(P)-bd_dom_sf"/>
</dbReference>
<keyword evidence="8" id="KW-1185">Reference proteome</keyword>
<dbReference type="Gene3D" id="3.40.50.720">
    <property type="entry name" value="NAD(P)-binding Rossmann-like Domain"/>
    <property type="match status" value="2"/>
</dbReference>
<feature type="domain" description="D-isomer specific 2-hydroxyacid dehydrogenase catalytic" evidence="5">
    <location>
        <begin position="17"/>
        <end position="320"/>
    </location>
</feature>
<dbReference type="CDD" id="cd12162">
    <property type="entry name" value="2-Hacid_dh_4"/>
    <property type="match status" value="1"/>
</dbReference>